<dbReference type="SUPFAM" id="SSF53850">
    <property type="entry name" value="Periplasmic binding protein-like II"/>
    <property type="match status" value="1"/>
</dbReference>
<dbReference type="PROSITE" id="PS51257">
    <property type="entry name" value="PROKAR_LIPOPROTEIN"/>
    <property type="match status" value="1"/>
</dbReference>
<reference evidence="2" key="1">
    <citation type="submission" date="2020-08" db="EMBL/GenBank/DDBJ databases">
        <title>Genome public.</title>
        <authorList>
            <person name="Liu C."/>
            <person name="Sun Q."/>
        </authorList>
    </citation>
    <scope>NUCLEOTIDE SEQUENCE</scope>
    <source>
        <strain evidence="2">NSJ-44</strain>
    </source>
</reference>
<dbReference type="PANTHER" id="PTHR43649:SF30">
    <property type="entry name" value="ABC TRANSPORTER SUBSTRATE-BINDING PROTEIN"/>
    <property type="match status" value="1"/>
</dbReference>
<name>A0A926D0Z0_9FIRM</name>
<comment type="caution">
    <text evidence="2">The sequence shown here is derived from an EMBL/GenBank/DDBJ whole genome shotgun (WGS) entry which is preliminary data.</text>
</comment>
<accession>A0A926D0Z0</accession>
<dbReference type="InterPro" id="IPR006059">
    <property type="entry name" value="SBP"/>
</dbReference>
<dbReference type="CDD" id="cd13585">
    <property type="entry name" value="PBP2_TMBP_like"/>
    <property type="match status" value="1"/>
</dbReference>
<gene>
    <name evidence="2" type="ORF">H8699_07275</name>
</gene>
<evidence type="ECO:0000256" key="1">
    <source>
        <dbReference type="SAM" id="SignalP"/>
    </source>
</evidence>
<feature type="signal peptide" evidence="1">
    <location>
        <begin position="1"/>
        <end position="21"/>
    </location>
</feature>
<dbReference type="PANTHER" id="PTHR43649">
    <property type="entry name" value="ARABINOSE-BINDING PROTEIN-RELATED"/>
    <property type="match status" value="1"/>
</dbReference>
<evidence type="ECO:0000313" key="2">
    <source>
        <dbReference type="EMBL" id="MBC8529226.1"/>
    </source>
</evidence>
<proteinExistence type="predicted"/>
<dbReference type="InterPro" id="IPR050490">
    <property type="entry name" value="Bact_solute-bd_prot1"/>
</dbReference>
<keyword evidence="3" id="KW-1185">Reference proteome</keyword>
<feature type="chain" id="PRO_5038524915" evidence="1">
    <location>
        <begin position="22"/>
        <end position="448"/>
    </location>
</feature>
<dbReference type="RefSeq" id="WP_249285089.1">
    <property type="nucleotide sequence ID" value="NZ_JACRSO010000002.1"/>
</dbReference>
<dbReference type="EMBL" id="JACRSO010000002">
    <property type="protein sequence ID" value="MBC8529226.1"/>
    <property type="molecule type" value="Genomic_DNA"/>
</dbReference>
<dbReference type="AlphaFoldDB" id="A0A926D0Z0"/>
<sequence length="448" mass="49816">MEKFRSLSICLLLAAALMVSAVGCQQPDEGQTQPTGGGESKQPVTLTFWDMAWGTADRYVPAAEQIIANYKEVAPHVTINYTNLPWSNWFEAYSTAVASNGAPDVATGGGYMPFQFATSDEAADLQWIVDQWEKEGTLEDFPEGFMEYYRFKDKQVGICFNVDPRGILVRKDWLEEKGLAEPTNWDEFLEMCKAFTDKEKGTYGFAYGVAVDSAGSFTNWAVNNGGLSFDREGNAAVDTERNLQTMQFFSDLKKAGVLPEGIENYSGSDAQKLFGAGKVGAVYGGSDWAEIIMSSSGLTEDQLTILHPLTSPSGIQKNALYFNGYMMFEQSSLKQEGLNFIKWWSENNQLLWEEGGMSAFPARTSFMNSLSVFQKPVSKKPFVEYIIPNSVQTVYPMQSGTPSASMVEGQKYDMQMMQSALTQEEKSWQTLLKKLQAELEGTIQSMDQ</sequence>
<evidence type="ECO:0000313" key="3">
    <source>
        <dbReference type="Proteomes" id="UP000654279"/>
    </source>
</evidence>
<dbReference type="Gene3D" id="3.40.190.10">
    <property type="entry name" value="Periplasmic binding protein-like II"/>
    <property type="match status" value="2"/>
</dbReference>
<protein>
    <submittedName>
        <fullName evidence="2">Sugar ABC transporter substrate-binding protein</fullName>
    </submittedName>
</protein>
<dbReference type="Pfam" id="PF01547">
    <property type="entry name" value="SBP_bac_1"/>
    <property type="match status" value="1"/>
</dbReference>
<organism evidence="2 3">
    <name type="scientific">Luoshenia tenuis</name>
    <dbReference type="NCBI Taxonomy" id="2763654"/>
    <lineage>
        <taxon>Bacteria</taxon>
        <taxon>Bacillati</taxon>
        <taxon>Bacillota</taxon>
        <taxon>Clostridia</taxon>
        <taxon>Christensenellales</taxon>
        <taxon>Christensenellaceae</taxon>
        <taxon>Luoshenia</taxon>
    </lineage>
</organism>
<dbReference type="Proteomes" id="UP000654279">
    <property type="component" value="Unassembled WGS sequence"/>
</dbReference>
<keyword evidence="1" id="KW-0732">Signal</keyword>